<sequence>MSSGGDETSVASAGNPPAPSPTVEQPQQPGMGSIVKGLIFRALIMYVIVSFMRRPDPNQTANQQATEVTINGKKVYRGAAQNFFMMEAPMDLYVYLAPSERLFSVIPQGKDRDKLGASKVPPPVWVLRDILYGDWKAGPEEDGSFTEFLEFPTPEPLQRNRSMFLHAILVPAGRSPDPLDSNFAGPHGVSRFIQLNKFKKRTYRKTVNLLTGETSLTPEELEKAEKTPNEIINHWHPNLTINVVVDHTPWTRGSIPAPLDEFIDFTSDGHNYLPILYMNNYWNLNRDYQPLNHTVKKLSLHLTFQPLSLFKFQMYAAQSHQQKSGPNAWAKWLSGAEEEEDEGDSDVMKETMMETNVIILALTMVVSILHMIFEFLAFKNDIQFWRDRKSLEGLSVRSVFFNVFQTVVVLLYVLDNDTNFVIRVSCFISLAIELWKIPKVSDVKIDYDHKILGIVPRIHLEDKGSYVESSTREYDQLAFRYLSWALFPLLGGYAVYSVIYNEHRGWYSFVLSMLYGFLLTFGFIMMTPQLFINYKLKSVAHLPWRMLTYKFLNTFIDDIFAFVIKMPTLYRLGCFRDDIVFFIFLYQRYIYRVDPTRMNEFGFSQEMLDKKASEGGQPPAPPVENGGENIVEEDEHEGESKKTK</sequence>
<evidence type="ECO:0000256" key="3">
    <source>
        <dbReference type="ARBA" id="ARBA00022692"/>
    </source>
</evidence>
<dbReference type="GO" id="GO:0012505">
    <property type="term" value="C:endomembrane system"/>
    <property type="evidence" value="ECO:0007669"/>
    <property type="project" value="TreeGrafter"/>
</dbReference>
<dbReference type="EMBL" id="OB663775">
    <property type="protein sequence ID" value="CAD7231683.1"/>
    <property type="molecule type" value="Genomic_DNA"/>
</dbReference>
<protein>
    <submittedName>
        <fullName evidence="8">Uncharacterized protein</fullName>
    </submittedName>
</protein>
<feature type="transmembrane region" description="Helical" evidence="7">
    <location>
        <begin position="357"/>
        <end position="378"/>
    </location>
</feature>
<feature type="compositionally biased region" description="Polar residues" evidence="6">
    <location>
        <begin position="1"/>
        <end position="12"/>
    </location>
</feature>
<evidence type="ECO:0000313" key="8">
    <source>
        <dbReference type="EMBL" id="CAD7231683.1"/>
    </source>
</evidence>
<dbReference type="Pfam" id="PF05602">
    <property type="entry name" value="CLPTM1"/>
    <property type="match status" value="1"/>
</dbReference>
<proteinExistence type="inferred from homology"/>
<reference evidence="8" key="1">
    <citation type="submission" date="2020-11" db="EMBL/GenBank/DDBJ databases">
        <authorList>
            <person name="Tran Van P."/>
        </authorList>
    </citation>
    <scope>NUCLEOTIDE SEQUENCE</scope>
</reference>
<dbReference type="PANTHER" id="PTHR21347:SF14">
    <property type="entry name" value="LIPID SCRAMBLASE CLPTM1-RELATED"/>
    <property type="match status" value="1"/>
</dbReference>
<comment type="similarity">
    <text evidence="2">Belongs to the CLPTM1 family.</text>
</comment>
<feature type="region of interest" description="Disordered" evidence="6">
    <location>
        <begin position="609"/>
        <end position="644"/>
    </location>
</feature>
<dbReference type="InterPro" id="IPR008429">
    <property type="entry name" value="CLPTM1"/>
</dbReference>
<comment type="subcellular location">
    <subcellularLocation>
        <location evidence="1">Membrane</location>
        <topology evidence="1">Multi-pass membrane protein</topology>
    </subcellularLocation>
</comment>
<accession>A0A7R8ZRK2</accession>
<dbReference type="AlphaFoldDB" id="A0A7R8ZRK2"/>
<dbReference type="OrthoDB" id="378564at2759"/>
<evidence type="ECO:0000256" key="2">
    <source>
        <dbReference type="ARBA" id="ARBA00009310"/>
    </source>
</evidence>
<gene>
    <name evidence="8" type="ORF">CTOB1V02_LOCUS9528</name>
</gene>
<organism evidence="8">
    <name type="scientific">Cyprideis torosa</name>
    <dbReference type="NCBI Taxonomy" id="163714"/>
    <lineage>
        <taxon>Eukaryota</taxon>
        <taxon>Metazoa</taxon>
        <taxon>Ecdysozoa</taxon>
        <taxon>Arthropoda</taxon>
        <taxon>Crustacea</taxon>
        <taxon>Oligostraca</taxon>
        <taxon>Ostracoda</taxon>
        <taxon>Podocopa</taxon>
        <taxon>Podocopida</taxon>
        <taxon>Cytherocopina</taxon>
        <taxon>Cytheroidea</taxon>
        <taxon>Cytherideidae</taxon>
        <taxon>Cyprideis</taxon>
    </lineage>
</organism>
<feature type="region of interest" description="Disordered" evidence="6">
    <location>
        <begin position="1"/>
        <end position="29"/>
    </location>
</feature>
<evidence type="ECO:0000256" key="7">
    <source>
        <dbReference type="SAM" id="Phobius"/>
    </source>
</evidence>
<keyword evidence="4 7" id="KW-1133">Transmembrane helix</keyword>
<dbReference type="GO" id="GO:0016020">
    <property type="term" value="C:membrane"/>
    <property type="evidence" value="ECO:0007669"/>
    <property type="project" value="UniProtKB-SubCell"/>
</dbReference>
<evidence type="ECO:0000256" key="4">
    <source>
        <dbReference type="ARBA" id="ARBA00022989"/>
    </source>
</evidence>
<evidence type="ECO:0000256" key="1">
    <source>
        <dbReference type="ARBA" id="ARBA00004141"/>
    </source>
</evidence>
<evidence type="ECO:0000256" key="6">
    <source>
        <dbReference type="SAM" id="MobiDB-lite"/>
    </source>
</evidence>
<name>A0A7R8ZRK2_9CRUS</name>
<feature type="transmembrane region" description="Helical" evidence="7">
    <location>
        <begin position="399"/>
        <end position="414"/>
    </location>
</feature>
<keyword evidence="5 7" id="KW-0472">Membrane</keyword>
<evidence type="ECO:0000256" key="5">
    <source>
        <dbReference type="ARBA" id="ARBA00023136"/>
    </source>
</evidence>
<feature type="transmembrane region" description="Helical" evidence="7">
    <location>
        <begin position="481"/>
        <end position="500"/>
    </location>
</feature>
<feature type="transmembrane region" description="Helical" evidence="7">
    <location>
        <begin position="506"/>
        <end position="527"/>
    </location>
</feature>
<dbReference type="PANTHER" id="PTHR21347">
    <property type="entry name" value="CLEFT LIP AND PALATE ASSOCIATED TRANSMEMBRANE PROTEIN-RELATED"/>
    <property type="match status" value="1"/>
</dbReference>
<keyword evidence="3 7" id="KW-0812">Transmembrane</keyword>